<reference evidence="1" key="1">
    <citation type="submission" date="2018-05" db="EMBL/GenBank/DDBJ databases">
        <authorList>
            <person name="Lanie J.A."/>
            <person name="Ng W.-L."/>
            <person name="Kazmierczak K.M."/>
            <person name="Andrzejewski T.M."/>
            <person name="Davidsen T.M."/>
            <person name="Wayne K.J."/>
            <person name="Tettelin H."/>
            <person name="Glass J.I."/>
            <person name="Rusch D."/>
            <person name="Podicherti R."/>
            <person name="Tsui H.-C.T."/>
            <person name="Winkler M.E."/>
        </authorList>
    </citation>
    <scope>NUCLEOTIDE SEQUENCE</scope>
</reference>
<dbReference type="InterPro" id="IPR022893">
    <property type="entry name" value="Shikimate_DH_fam"/>
</dbReference>
<dbReference type="Gene3D" id="3.20.20.70">
    <property type="entry name" value="Aldolase class I"/>
    <property type="match status" value="1"/>
</dbReference>
<dbReference type="InterPro" id="IPR013785">
    <property type="entry name" value="Aldolase_TIM"/>
</dbReference>
<dbReference type="EMBL" id="UINC01071838">
    <property type="protein sequence ID" value="SVC07055.1"/>
    <property type="molecule type" value="Genomic_DNA"/>
</dbReference>
<name>A0A382J665_9ZZZZ</name>
<evidence type="ECO:0000313" key="1">
    <source>
        <dbReference type="EMBL" id="SVC07055.1"/>
    </source>
</evidence>
<accession>A0A382J665</accession>
<dbReference type="GO" id="GO:0003855">
    <property type="term" value="F:3-dehydroquinate dehydratase activity"/>
    <property type="evidence" value="ECO:0007669"/>
    <property type="project" value="InterPro"/>
</dbReference>
<dbReference type="GO" id="GO:0004764">
    <property type="term" value="F:shikimate 3-dehydrogenase (NADP+) activity"/>
    <property type="evidence" value="ECO:0007669"/>
    <property type="project" value="InterPro"/>
</dbReference>
<sequence length="116" mass="13019">MKRRPLWPFGSDTRICVSLDGPNTAALREQFDHLEGADLVEIRLDALDTLHDLTREALTDLVMNSPVPVGFTLRPMWQDGGFDGDELDRRRFLEEAAASGAAFIDVELDAEWVADF</sequence>
<dbReference type="GO" id="GO:0019632">
    <property type="term" value="P:shikimate metabolic process"/>
    <property type="evidence" value="ECO:0007669"/>
    <property type="project" value="TreeGrafter"/>
</dbReference>
<dbReference type="InterPro" id="IPR001381">
    <property type="entry name" value="DHquinase_I"/>
</dbReference>
<dbReference type="GO" id="GO:0009423">
    <property type="term" value="P:chorismate biosynthetic process"/>
    <property type="evidence" value="ECO:0007669"/>
    <property type="project" value="TreeGrafter"/>
</dbReference>
<protein>
    <recommendedName>
        <fullName evidence="2">Type I 3-dehydroquinate dehydratase</fullName>
    </recommendedName>
</protein>
<dbReference type="PANTHER" id="PTHR21089:SF1">
    <property type="entry name" value="BIFUNCTIONAL 3-DEHYDROQUINATE DEHYDRATASE_SHIKIMATE DEHYDROGENASE, CHLOROPLASTIC"/>
    <property type="match status" value="1"/>
</dbReference>
<dbReference type="AlphaFoldDB" id="A0A382J665"/>
<organism evidence="1">
    <name type="scientific">marine metagenome</name>
    <dbReference type="NCBI Taxonomy" id="408172"/>
    <lineage>
        <taxon>unclassified sequences</taxon>
        <taxon>metagenomes</taxon>
        <taxon>ecological metagenomes</taxon>
    </lineage>
</organism>
<gene>
    <name evidence="1" type="ORF">METZ01_LOCUS259909</name>
</gene>
<feature type="non-terminal residue" evidence="1">
    <location>
        <position position="116"/>
    </location>
</feature>
<evidence type="ECO:0008006" key="2">
    <source>
        <dbReference type="Google" id="ProtNLM"/>
    </source>
</evidence>
<dbReference type="SUPFAM" id="SSF51569">
    <property type="entry name" value="Aldolase"/>
    <property type="match status" value="1"/>
</dbReference>
<proteinExistence type="predicted"/>
<dbReference type="Pfam" id="PF01487">
    <property type="entry name" value="DHquinase_I"/>
    <property type="match status" value="1"/>
</dbReference>
<dbReference type="PANTHER" id="PTHR21089">
    <property type="entry name" value="SHIKIMATE DEHYDROGENASE"/>
    <property type="match status" value="1"/>
</dbReference>